<dbReference type="KEGG" id="gba:J421_2070"/>
<dbReference type="PATRIC" id="fig|861299.3.peg.2108"/>
<dbReference type="PANTHER" id="PTHR40052">
    <property type="entry name" value="UPF0403 PROTEIN YQIW-RELATED"/>
    <property type="match status" value="1"/>
</dbReference>
<dbReference type="Pfam" id="PF06491">
    <property type="entry name" value="Disulph_isomer"/>
    <property type="match status" value="1"/>
</dbReference>
<dbReference type="OrthoDB" id="9793981at2"/>
<dbReference type="FunCoup" id="W0RGQ0">
    <property type="interactions" value="10"/>
</dbReference>
<comment type="similarity">
    <text evidence="1">Belongs to the bacilliredoxin family.</text>
</comment>
<sequence>MYPEMLVAPMRQELTRLGVTELRTPEAVDAALRDAQGTTLVVVNSVCGCGARAARPAVAMALQHEVKPDQLTTVFAGQDVAATERARSYFVGYPPSSPSIALLKDGQLVHMIERWQIEGRPAQAIAQDLVAAFERHCGGAETPEPPVAGSGAATHRGGLPIV</sequence>
<dbReference type="Gene3D" id="3.40.30.10">
    <property type="entry name" value="Glutaredoxin"/>
    <property type="match status" value="1"/>
</dbReference>
<organism evidence="3 4">
    <name type="scientific">Gemmatirosa kalamazoonensis</name>
    <dbReference type="NCBI Taxonomy" id="861299"/>
    <lineage>
        <taxon>Bacteria</taxon>
        <taxon>Pseudomonadati</taxon>
        <taxon>Gemmatimonadota</taxon>
        <taxon>Gemmatimonadia</taxon>
        <taxon>Gemmatimonadales</taxon>
        <taxon>Gemmatimonadaceae</taxon>
        <taxon>Gemmatirosa</taxon>
    </lineage>
</organism>
<dbReference type="InterPro" id="IPR009474">
    <property type="entry name" value="BrxB/BrxA"/>
</dbReference>
<dbReference type="eggNOG" id="ENOG502ZBVN">
    <property type="taxonomic scope" value="Bacteria"/>
</dbReference>
<evidence type="ECO:0000313" key="3">
    <source>
        <dbReference type="EMBL" id="AHG89607.1"/>
    </source>
</evidence>
<dbReference type="HOGENOM" id="CLU_132521_0_0_0"/>
<dbReference type="EMBL" id="CP007128">
    <property type="protein sequence ID" value="AHG89607.1"/>
    <property type="molecule type" value="Genomic_DNA"/>
</dbReference>
<dbReference type="STRING" id="861299.J421_2070"/>
<reference evidence="3 4" key="1">
    <citation type="journal article" date="2014" name="Genome Announc.">
        <title>Genome Sequence and Methylome of Soil Bacterium Gemmatirosa kalamazoonensis KBS708T, a Member of the Rarely Cultivated Gemmatimonadetes Phylum.</title>
        <authorList>
            <person name="Debruyn J.M."/>
            <person name="Radosevich M."/>
            <person name="Wommack K.E."/>
            <person name="Polson S.W."/>
            <person name="Hauser L.J."/>
            <person name="Fawaz M.N."/>
            <person name="Korlach J."/>
            <person name="Tsai Y.C."/>
        </authorList>
    </citation>
    <scope>NUCLEOTIDE SEQUENCE [LARGE SCALE GENOMIC DNA]</scope>
    <source>
        <strain evidence="3 4">KBS708</strain>
    </source>
</reference>
<dbReference type="NCBIfam" id="TIGR04191">
    <property type="entry name" value="YphP_YqiW"/>
    <property type="match status" value="1"/>
</dbReference>
<proteinExistence type="inferred from homology"/>
<evidence type="ECO:0008006" key="5">
    <source>
        <dbReference type="Google" id="ProtNLM"/>
    </source>
</evidence>
<dbReference type="Proteomes" id="UP000019151">
    <property type="component" value="Chromosome"/>
</dbReference>
<keyword evidence="4" id="KW-1185">Reference proteome</keyword>
<dbReference type="AlphaFoldDB" id="W0RGQ0"/>
<name>W0RGQ0_9BACT</name>
<gene>
    <name evidence="3" type="ORF">J421_2070</name>
</gene>
<dbReference type="PANTHER" id="PTHR40052:SF2">
    <property type="entry name" value="BACILLIREDOXIN BRXA"/>
    <property type="match status" value="1"/>
</dbReference>
<evidence type="ECO:0000256" key="2">
    <source>
        <dbReference type="SAM" id="MobiDB-lite"/>
    </source>
</evidence>
<accession>W0RGQ0</accession>
<protein>
    <recommendedName>
        <fullName evidence="5">BrxA/BrxB family bacilliredoxin</fullName>
    </recommendedName>
</protein>
<feature type="region of interest" description="Disordered" evidence="2">
    <location>
        <begin position="140"/>
        <end position="162"/>
    </location>
</feature>
<dbReference type="InParanoid" id="W0RGQ0"/>
<evidence type="ECO:0000313" key="4">
    <source>
        <dbReference type="Proteomes" id="UP000019151"/>
    </source>
</evidence>
<evidence type="ECO:0000256" key="1">
    <source>
        <dbReference type="ARBA" id="ARBA00038305"/>
    </source>
</evidence>